<keyword evidence="2" id="KW-1185">Reference proteome</keyword>
<dbReference type="OrthoDB" id="8633482at2759"/>
<proteinExistence type="predicted"/>
<dbReference type="Proteomes" id="UP000054937">
    <property type="component" value="Unassembled WGS sequence"/>
</dbReference>
<gene>
    <name evidence="1" type="ORF">PPERSA_04283</name>
</gene>
<evidence type="ECO:0000313" key="2">
    <source>
        <dbReference type="Proteomes" id="UP000054937"/>
    </source>
</evidence>
<dbReference type="EMBL" id="LDAU01000126">
    <property type="protein sequence ID" value="KRX03775.1"/>
    <property type="molecule type" value="Genomic_DNA"/>
</dbReference>
<reference evidence="1 2" key="1">
    <citation type="journal article" date="2015" name="Sci. Rep.">
        <title>Genome of the facultative scuticociliatosis pathogen Pseudocohnilembus persalinus provides insight into its virulence through horizontal gene transfer.</title>
        <authorList>
            <person name="Xiong J."/>
            <person name="Wang G."/>
            <person name="Cheng J."/>
            <person name="Tian M."/>
            <person name="Pan X."/>
            <person name="Warren A."/>
            <person name="Jiang C."/>
            <person name="Yuan D."/>
            <person name="Miao W."/>
        </authorList>
    </citation>
    <scope>NUCLEOTIDE SEQUENCE [LARGE SCALE GENOMIC DNA]</scope>
    <source>
        <strain evidence="1">36N120E</strain>
    </source>
</reference>
<protein>
    <submittedName>
        <fullName evidence="1">Insulin-like growth factor binding protein, N-terminal</fullName>
    </submittedName>
</protein>
<dbReference type="InterPro" id="IPR009030">
    <property type="entry name" value="Growth_fac_rcpt_cys_sf"/>
</dbReference>
<evidence type="ECO:0000313" key="1">
    <source>
        <dbReference type="EMBL" id="KRX03775.1"/>
    </source>
</evidence>
<comment type="caution">
    <text evidence="1">The sequence shown here is derived from an EMBL/GenBank/DDBJ whole genome shotgun (WGS) entry which is preliminary data.</text>
</comment>
<name>A0A0V0QN75_PSEPJ</name>
<dbReference type="AlphaFoldDB" id="A0A0V0QN75"/>
<organism evidence="1 2">
    <name type="scientific">Pseudocohnilembus persalinus</name>
    <name type="common">Ciliate</name>
    <dbReference type="NCBI Taxonomy" id="266149"/>
    <lineage>
        <taxon>Eukaryota</taxon>
        <taxon>Sar</taxon>
        <taxon>Alveolata</taxon>
        <taxon>Ciliophora</taxon>
        <taxon>Intramacronucleata</taxon>
        <taxon>Oligohymenophorea</taxon>
        <taxon>Scuticociliatia</taxon>
        <taxon>Philasterida</taxon>
        <taxon>Pseudocohnilembidae</taxon>
        <taxon>Pseudocohnilembus</taxon>
    </lineage>
</organism>
<dbReference type="InParanoid" id="A0A0V0QN75"/>
<sequence>MRCDQCNYRCKNCKKESYLCSQCQGINRDILNYCYCEQDSREVNGTCQKVCKQNCEECNPITGDCLKCKSGLNRSINDKSQQCACSDGYKENDEGMCIRCYMLNNSCLDKCPGGTFQDENLFI</sequence>
<dbReference type="SUPFAM" id="SSF57184">
    <property type="entry name" value="Growth factor receptor domain"/>
    <property type="match status" value="1"/>
</dbReference>
<accession>A0A0V0QN75</accession>